<dbReference type="KEGG" id="asz:ASN_3475"/>
<dbReference type="SMART" id="SM01012">
    <property type="entry name" value="ANTAR"/>
    <property type="match status" value="1"/>
</dbReference>
<dbReference type="AlphaFoldDB" id="A0A0U5BEJ1"/>
<dbReference type="InterPro" id="IPR008327">
    <property type="entry name" value="Sig_transdc_resp-reg_antiterm"/>
</dbReference>
<dbReference type="SUPFAM" id="SSF52172">
    <property type="entry name" value="CheY-like"/>
    <property type="match status" value="1"/>
</dbReference>
<dbReference type="InterPro" id="IPR005561">
    <property type="entry name" value="ANTAR"/>
</dbReference>
<dbReference type="InterPro" id="IPR011006">
    <property type="entry name" value="CheY-like_superfamily"/>
</dbReference>
<dbReference type="PIRSF" id="PIRSF036382">
    <property type="entry name" value="RR_antiterm"/>
    <property type="match status" value="1"/>
</dbReference>
<evidence type="ECO:0000256" key="1">
    <source>
        <dbReference type="PROSITE-ProRule" id="PRU00169"/>
    </source>
</evidence>
<protein>
    <submittedName>
        <fullName evidence="4">Response regulator NasT</fullName>
    </submittedName>
</protein>
<dbReference type="PATRIC" id="fig|446692.3.peg.3689"/>
<feature type="modified residue" description="4-aspartylphosphate" evidence="1">
    <location>
        <position position="63"/>
    </location>
</feature>
<evidence type="ECO:0000313" key="4">
    <source>
        <dbReference type="EMBL" id="CEF42706.1"/>
    </source>
</evidence>
<dbReference type="Gene3D" id="3.40.50.2300">
    <property type="match status" value="1"/>
</dbReference>
<dbReference type="InterPro" id="IPR036388">
    <property type="entry name" value="WH-like_DNA-bd_sf"/>
</dbReference>
<dbReference type="InterPro" id="IPR001789">
    <property type="entry name" value="Sig_transdc_resp-reg_receiver"/>
</dbReference>
<dbReference type="GeneID" id="34784424"/>
<dbReference type="Gene3D" id="1.10.10.10">
    <property type="entry name" value="Winged helix-like DNA-binding domain superfamily/Winged helix DNA-binding domain"/>
    <property type="match status" value="1"/>
</dbReference>
<gene>
    <name evidence="4" type="primary">nasT</name>
    <name evidence="4" type="ORF">ASN_3475</name>
</gene>
<dbReference type="Pfam" id="PF03861">
    <property type="entry name" value="ANTAR"/>
    <property type="match status" value="1"/>
</dbReference>
<keyword evidence="5" id="KW-1185">Reference proteome</keyword>
<keyword evidence="1" id="KW-0597">Phosphoprotein</keyword>
<feature type="domain" description="ANTAR" evidence="3">
    <location>
        <begin position="134"/>
        <end position="195"/>
    </location>
</feature>
<dbReference type="PROSITE" id="PS50921">
    <property type="entry name" value="ANTAR"/>
    <property type="match status" value="1"/>
</dbReference>
<evidence type="ECO:0000259" key="3">
    <source>
        <dbReference type="PROSITE" id="PS50921"/>
    </source>
</evidence>
<organism evidence="4 5">
    <name type="scientific">Acetobacter senegalensis</name>
    <dbReference type="NCBI Taxonomy" id="446692"/>
    <lineage>
        <taxon>Bacteria</taxon>
        <taxon>Pseudomonadati</taxon>
        <taxon>Pseudomonadota</taxon>
        <taxon>Alphaproteobacteria</taxon>
        <taxon>Acetobacterales</taxon>
        <taxon>Acetobacteraceae</taxon>
        <taxon>Acetobacter</taxon>
    </lineage>
</organism>
<dbReference type="RefSeq" id="WP_058988813.1">
    <property type="nucleotide sequence ID" value="NZ_LN606600.1"/>
</dbReference>
<sequence length="204" mass="23057">MNEEKKSSGTRLRVLVADENPRRGRALSETLHADPSLDVLTVPPDKALIDAVRDYGPDVVLVDLDRADRDALDSIRALSCSALERPVALFVDEDDVDLMETAFDTGVCSYNVLEALPRDVKPLLRAAIALYARFRRTRDELTEAQIALAERRLIEQAKRSFMKNEKANEAQAYRWLQRRAMQTSRRIAVVAEEYLVAQKKDEAS</sequence>
<accession>A0A0U5BEJ1</accession>
<evidence type="ECO:0000313" key="5">
    <source>
        <dbReference type="Proteomes" id="UP000056109"/>
    </source>
</evidence>
<dbReference type="PROSITE" id="PS50110">
    <property type="entry name" value="RESPONSE_REGULATORY"/>
    <property type="match status" value="1"/>
</dbReference>
<evidence type="ECO:0000259" key="2">
    <source>
        <dbReference type="PROSITE" id="PS50110"/>
    </source>
</evidence>
<feature type="domain" description="Response regulatory" evidence="2">
    <location>
        <begin position="13"/>
        <end position="128"/>
    </location>
</feature>
<dbReference type="EMBL" id="LN606600">
    <property type="protein sequence ID" value="CEF42706.1"/>
    <property type="molecule type" value="Genomic_DNA"/>
</dbReference>
<dbReference type="Proteomes" id="UP000056109">
    <property type="component" value="Chromosome I"/>
</dbReference>
<reference evidence="5" key="1">
    <citation type="submission" date="2014-09" db="EMBL/GenBank/DDBJ databases">
        <authorList>
            <person name="Illeghems K.G."/>
        </authorList>
    </citation>
    <scope>NUCLEOTIDE SEQUENCE [LARGE SCALE GENOMIC DNA]</scope>
    <source>
        <strain evidence="5">108B</strain>
    </source>
</reference>
<name>A0A0U5BEJ1_9PROT</name>
<dbReference type="GO" id="GO:0003723">
    <property type="term" value="F:RNA binding"/>
    <property type="evidence" value="ECO:0007669"/>
    <property type="project" value="InterPro"/>
</dbReference>
<dbReference type="GO" id="GO:0000160">
    <property type="term" value="P:phosphorelay signal transduction system"/>
    <property type="evidence" value="ECO:0007669"/>
    <property type="project" value="InterPro"/>
</dbReference>
<proteinExistence type="predicted"/>